<comment type="subcellular location">
    <subcellularLocation>
        <location evidence="1">Cell membrane</location>
        <topology evidence="1">Single-pass type II membrane protein</topology>
    </subcellularLocation>
    <subcellularLocation>
        <location evidence="5">Membrane</location>
        <topology evidence="5">Single-pass type II membrane protein</topology>
    </subcellularLocation>
</comment>
<feature type="chain" id="PRO_5046007200" description="Signal peptidase I" evidence="6">
    <location>
        <begin position="22"/>
        <end position="171"/>
    </location>
</feature>
<keyword evidence="6" id="KW-0732">Signal</keyword>
<comment type="similarity">
    <text evidence="2 5">Belongs to the peptidase S26 family.</text>
</comment>
<dbReference type="GO" id="GO:0009003">
    <property type="term" value="F:signal peptidase activity"/>
    <property type="evidence" value="ECO:0007669"/>
    <property type="project" value="UniProtKB-EC"/>
</dbReference>
<dbReference type="PANTHER" id="PTHR43390">
    <property type="entry name" value="SIGNAL PEPTIDASE I"/>
    <property type="match status" value="1"/>
</dbReference>
<comment type="catalytic activity">
    <reaction evidence="5">
        <text>Cleavage of hydrophobic, N-terminal signal or leader sequences from secreted and periplasmic proteins.</text>
        <dbReference type="EC" id="3.4.21.89"/>
    </reaction>
</comment>
<feature type="domain" description="Peptidase S26" evidence="7">
    <location>
        <begin position="33"/>
        <end position="167"/>
    </location>
</feature>
<dbReference type="Proteomes" id="UP001596137">
    <property type="component" value="Unassembled WGS sequence"/>
</dbReference>
<organism evidence="8 9">
    <name type="scientific">Sphaerisporangium aureirubrum</name>
    <dbReference type="NCBI Taxonomy" id="1544736"/>
    <lineage>
        <taxon>Bacteria</taxon>
        <taxon>Bacillati</taxon>
        <taxon>Actinomycetota</taxon>
        <taxon>Actinomycetes</taxon>
        <taxon>Streptosporangiales</taxon>
        <taxon>Streptosporangiaceae</taxon>
        <taxon>Sphaerisporangium</taxon>
    </lineage>
</organism>
<sequence length="171" mass="18481">MIRRKALAAVVLLLVVSISGCGDPFGALTGKTFYTVRSGSMEPTLKEGASVRVALTDVYQPKVGDVVVVSTPESWGWDGRPIFSRVLGVPGGTVRCCDDHGVLLVNGKPLDEPYLHPDPEFRMFGTVAVPVGRIWVMGDNRNQAVDSRYYHRELGDGTVPVANVIGVLDQE</sequence>
<comment type="caution">
    <text evidence="8">The sequence shown here is derived from an EMBL/GenBank/DDBJ whole genome shotgun (WGS) entry which is preliminary data.</text>
</comment>
<keyword evidence="9" id="KW-1185">Reference proteome</keyword>
<evidence type="ECO:0000259" key="7">
    <source>
        <dbReference type="Pfam" id="PF10502"/>
    </source>
</evidence>
<proteinExistence type="inferred from homology"/>
<dbReference type="InterPro" id="IPR036286">
    <property type="entry name" value="LexA/Signal_pep-like_sf"/>
</dbReference>
<dbReference type="PRINTS" id="PR00727">
    <property type="entry name" value="LEADERPTASE"/>
</dbReference>
<dbReference type="InterPro" id="IPR019756">
    <property type="entry name" value="Pept_S26A_signal_pept_1_Ser-AS"/>
</dbReference>
<dbReference type="CDD" id="cd06530">
    <property type="entry name" value="S26_SPase_I"/>
    <property type="match status" value="1"/>
</dbReference>
<reference evidence="9" key="1">
    <citation type="journal article" date="2019" name="Int. J. Syst. Evol. Microbiol.">
        <title>The Global Catalogue of Microorganisms (GCM) 10K type strain sequencing project: providing services to taxonomists for standard genome sequencing and annotation.</title>
        <authorList>
            <consortium name="The Broad Institute Genomics Platform"/>
            <consortium name="The Broad Institute Genome Sequencing Center for Infectious Disease"/>
            <person name="Wu L."/>
            <person name="Ma J."/>
        </authorList>
    </citation>
    <scope>NUCLEOTIDE SEQUENCE [LARGE SCALE GENOMIC DNA]</scope>
    <source>
        <strain evidence="9">JCM 30346</strain>
    </source>
</reference>
<dbReference type="Gene3D" id="2.10.109.10">
    <property type="entry name" value="Umud Fragment, subunit A"/>
    <property type="match status" value="1"/>
</dbReference>
<dbReference type="SUPFAM" id="SSF51306">
    <property type="entry name" value="LexA/Signal peptidase"/>
    <property type="match status" value="1"/>
</dbReference>
<evidence type="ECO:0000256" key="2">
    <source>
        <dbReference type="ARBA" id="ARBA00009370"/>
    </source>
</evidence>
<evidence type="ECO:0000256" key="1">
    <source>
        <dbReference type="ARBA" id="ARBA00004401"/>
    </source>
</evidence>
<evidence type="ECO:0000256" key="3">
    <source>
        <dbReference type="ARBA" id="ARBA00022670"/>
    </source>
</evidence>
<feature type="signal peptide" evidence="6">
    <location>
        <begin position="1"/>
        <end position="21"/>
    </location>
</feature>
<dbReference type="InterPro" id="IPR000223">
    <property type="entry name" value="Pept_S26A_signal_pept_1"/>
</dbReference>
<name>A0ABW1NBT5_9ACTN</name>
<dbReference type="PROSITE" id="PS00501">
    <property type="entry name" value="SPASE_I_1"/>
    <property type="match status" value="1"/>
</dbReference>
<keyword evidence="4 5" id="KW-0378">Hydrolase</keyword>
<dbReference type="Pfam" id="PF10502">
    <property type="entry name" value="Peptidase_S26"/>
    <property type="match status" value="1"/>
</dbReference>
<keyword evidence="3 5" id="KW-0645">Protease</keyword>
<accession>A0ABW1NBT5</accession>
<gene>
    <name evidence="8" type="primary">lepB</name>
    <name evidence="8" type="ORF">ACFP1K_06335</name>
</gene>
<evidence type="ECO:0000313" key="8">
    <source>
        <dbReference type="EMBL" id="MFC6080770.1"/>
    </source>
</evidence>
<evidence type="ECO:0000313" key="9">
    <source>
        <dbReference type="Proteomes" id="UP001596137"/>
    </source>
</evidence>
<dbReference type="PANTHER" id="PTHR43390:SF1">
    <property type="entry name" value="CHLOROPLAST PROCESSING PEPTIDASE"/>
    <property type="match status" value="1"/>
</dbReference>
<evidence type="ECO:0000256" key="5">
    <source>
        <dbReference type="RuleBase" id="RU362042"/>
    </source>
</evidence>
<dbReference type="RefSeq" id="WP_380747890.1">
    <property type="nucleotide sequence ID" value="NZ_JBHSRF010000006.1"/>
</dbReference>
<dbReference type="PROSITE" id="PS51257">
    <property type="entry name" value="PROKAR_LIPOPROTEIN"/>
    <property type="match status" value="1"/>
</dbReference>
<dbReference type="InterPro" id="IPR019533">
    <property type="entry name" value="Peptidase_S26"/>
</dbReference>
<dbReference type="EMBL" id="JBHSRF010000006">
    <property type="protein sequence ID" value="MFC6080770.1"/>
    <property type="molecule type" value="Genomic_DNA"/>
</dbReference>
<dbReference type="EC" id="3.4.21.89" evidence="5"/>
<evidence type="ECO:0000256" key="4">
    <source>
        <dbReference type="ARBA" id="ARBA00022801"/>
    </source>
</evidence>
<protein>
    <recommendedName>
        <fullName evidence="5">Signal peptidase I</fullName>
        <ecNumber evidence="5">3.4.21.89</ecNumber>
    </recommendedName>
</protein>
<dbReference type="NCBIfam" id="TIGR02227">
    <property type="entry name" value="sigpep_I_bact"/>
    <property type="match status" value="1"/>
</dbReference>
<evidence type="ECO:0000256" key="6">
    <source>
        <dbReference type="SAM" id="SignalP"/>
    </source>
</evidence>